<evidence type="ECO:0000313" key="2">
    <source>
        <dbReference type="Proteomes" id="UP000237000"/>
    </source>
</evidence>
<organism evidence="1 2">
    <name type="scientific">Trema orientale</name>
    <name type="common">Charcoal tree</name>
    <name type="synonym">Celtis orientalis</name>
    <dbReference type="NCBI Taxonomy" id="63057"/>
    <lineage>
        <taxon>Eukaryota</taxon>
        <taxon>Viridiplantae</taxon>
        <taxon>Streptophyta</taxon>
        <taxon>Embryophyta</taxon>
        <taxon>Tracheophyta</taxon>
        <taxon>Spermatophyta</taxon>
        <taxon>Magnoliopsida</taxon>
        <taxon>eudicotyledons</taxon>
        <taxon>Gunneridae</taxon>
        <taxon>Pentapetalae</taxon>
        <taxon>rosids</taxon>
        <taxon>fabids</taxon>
        <taxon>Rosales</taxon>
        <taxon>Cannabaceae</taxon>
        <taxon>Trema</taxon>
    </lineage>
</organism>
<sequence length="104" mass="12300">QNTVKVKEEKDKHMSSGWILEGQDRQDVVKNYEQESTIFNEETDVMGKAPPIPFSISFLEKKKAVDQLFFCINSHKIRQRNPYLNQLLQRSLLFVSSLDRERER</sequence>
<reference evidence="2" key="1">
    <citation type="submission" date="2016-06" db="EMBL/GenBank/DDBJ databases">
        <title>Parallel loss of symbiosis genes in relatives of nitrogen-fixing non-legume Parasponia.</title>
        <authorList>
            <person name="Van Velzen R."/>
            <person name="Holmer R."/>
            <person name="Bu F."/>
            <person name="Rutten L."/>
            <person name="Van Zeijl A."/>
            <person name="Liu W."/>
            <person name="Santuari L."/>
            <person name="Cao Q."/>
            <person name="Sharma T."/>
            <person name="Shen D."/>
            <person name="Roswanjaya Y."/>
            <person name="Wardhani T."/>
            <person name="Kalhor M.S."/>
            <person name="Jansen J."/>
            <person name="Van den Hoogen J."/>
            <person name="Gungor B."/>
            <person name="Hartog M."/>
            <person name="Hontelez J."/>
            <person name="Verver J."/>
            <person name="Yang W.-C."/>
            <person name="Schijlen E."/>
            <person name="Repin R."/>
            <person name="Schilthuizen M."/>
            <person name="Schranz E."/>
            <person name="Heidstra R."/>
            <person name="Miyata K."/>
            <person name="Fedorova E."/>
            <person name="Kohlen W."/>
            <person name="Bisseling T."/>
            <person name="Smit S."/>
            <person name="Geurts R."/>
        </authorList>
    </citation>
    <scope>NUCLEOTIDE SEQUENCE [LARGE SCALE GENOMIC DNA]</scope>
    <source>
        <strain evidence="2">cv. RG33-2</strain>
    </source>
</reference>
<keyword evidence="2" id="KW-1185">Reference proteome</keyword>
<dbReference type="OrthoDB" id="10471237at2759"/>
<proteinExistence type="predicted"/>
<protein>
    <submittedName>
        <fullName evidence="1">Uncharacterized protein</fullName>
    </submittedName>
</protein>
<gene>
    <name evidence="1" type="ORF">TorRG33x02_008700</name>
</gene>
<feature type="non-terminal residue" evidence="1">
    <location>
        <position position="1"/>
    </location>
</feature>
<dbReference type="InParanoid" id="A0A2P5G0V4"/>
<comment type="caution">
    <text evidence="1">The sequence shown here is derived from an EMBL/GenBank/DDBJ whole genome shotgun (WGS) entry which is preliminary data.</text>
</comment>
<accession>A0A2P5G0V4</accession>
<name>A0A2P5G0V4_TREOI</name>
<evidence type="ECO:0000313" key="1">
    <source>
        <dbReference type="EMBL" id="POO03665.1"/>
    </source>
</evidence>
<dbReference type="EMBL" id="JXTC01000002">
    <property type="protein sequence ID" value="POO03665.1"/>
    <property type="molecule type" value="Genomic_DNA"/>
</dbReference>
<dbReference type="AlphaFoldDB" id="A0A2P5G0V4"/>
<dbReference type="Proteomes" id="UP000237000">
    <property type="component" value="Unassembled WGS sequence"/>
</dbReference>